<dbReference type="EMBL" id="BPLR01019911">
    <property type="protein sequence ID" value="GIX73089.1"/>
    <property type="molecule type" value="Genomic_DNA"/>
</dbReference>
<organism evidence="2 3">
    <name type="scientific">Caerostris extrusa</name>
    <name type="common">Bark spider</name>
    <name type="synonym">Caerostris bankana</name>
    <dbReference type="NCBI Taxonomy" id="172846"/>
    <lineage>
        <taxon>Eukaryota</taxon>
        <taxon>Metazoa</taxon>
        <taxon>Ecdysozoa</taxon>
        <taxon>Arthropoda</taxon>
        <taxon>Chelicerata</taxon>
        <taxon>Arachnida</taxon>
        <taxon>Araneae</taxon>
        <taxon>Araneomorphae</taxon>
        <taxon>Entelegynae</taxon>
        <taxon>Araneoidea</taxon>
        <taxon>Araneidae</taxon>
        <taxon>Caerostris</taxon>
    </lineage>
</organism>
<evidence type="ECO:0000313" key="3">
    <source>
        <dbReference type="Proteomes" id="UP001054945"/>
    </source>
</evidence>
<evidence type="ECO:0008006" key="4">
    <source>
        <dbReference type="Google" id="ProtNLM"/>
    </source>
</evidence>
<dbReference type="AlphaFoldDB" id="A0AAV4MKK5"/>
<feature type="compositionally biased region" description="Basic and acidic residues" evidence="1">
    <location>
        <begin position="1"/>
        <end position="10"/>
    </location>
</feature>
<feature type="compositionally biased region" description="Basic and acidic residues" evidence="1">
    <location>
        <begin position="37"/>
        <end position="46"/>
    </location>
</feature>
<evidence type="ECO:0000256" key="1">
    <source>
        <dbReference type="SAM" id="MobiDB-lite"/>
    </source>
</evidence>
<protein>
    <recommendedName>
        <fullName evidence="4">Prolactin receptor</fullName>
    </recommendedName>
</protein>
<keyword evidence="3" id="KW-1185">Reference proteome</keyword>
<feature type="region of interest" description="Disordered" evidence="1">
    <location>
        <begin position="1"/>
        <end position="96"/>
    </location>
</feature>
<reference evidence="2 3" key="1">
    <citation type="submission" date="2021-06" db="EMBL/GenBank/DDBJ databases">
        <title>Caerostris extrusa draft genome.</title>
        <authorList>
            <person name="Kono N."/>
            <person name="Arakawa K."/>
        </authorList>
    </citation>
    <scope>NUCLEOTIDE SEQUENCE [LARGE SCALE GENOMIC DNA]</scope>
</reference>
<accession>A0AAV4MKK5</accession>
<dbReference type="Proteomes" id="UP001054945">
    <property type="component" value="Unassembled WGS sequence"/>
</dbReference>
<gene>
    <name evidence="2" type="ORF">CEXT_316121</name>
</gene>
<feature type="compositionally biased region" description="Basic and acidic residues" evidence="1">
    <location>
        <begin position="69"/>
        <end position="85"/>
    </location>
</feature>
<comment type="caution">
    <text evidence="2">The sequence shown here is derived from an EMBL/GenBank/DDBJ whole genome shotgun (WGS) entry which is preliminary data.</text>
</comment>
<name>A0AAV4MKK5_CAEEX</name>
<sequence>MKALMDEKHPAGATGGKKKSYNYDPPLKINSAFPDHCGVRGGDKGGRKIKKRHPEMCENDRNSTSPSDSLDRKNRNKETFEEKNEISTPPCPQMKTLMDENIPWLHPKLSRSKKKSYNYDPPLKINSTFPHYCGVRGG</sequence>
<proteinExistence type="predicted"/>
<evidence type="ECO:0000313" key="2">
    <source>
        <dbReference type="EMBL" id="GIX73089.1"/>
    </source>
</evidence>